<dbReference type="GO" id="GO:0005886">
    <property type="term" value="C:plasma membrane"/>
    <property type="evidence" value="ECO:0007669"/>
    <property type="project" value="UniProtKB-SubCell"/>
</dbReference>
<evidence type="ECO:0000313" key="8">
    <source>
        <dbReference type="EMBL" id="GGK42021.1"/>
    </source>
</evidence>
<dbReference type="EMBL" id="BMQC01000021">
    <property type="protein sequence ID" value="GGK42021.1"/>
    <property type="molecule type" value="Genomic_DNA"/>
</dbReference>
<dbReference type="AlphaFoldDB" id="A0A8J3FKN8"/>
<keyword evidence="2" id="KW-1003">Cell membrane</keyword>
<evidence type="ECO:0000256" key="2">
    <source>
        <dbReference type="ARBA" id="ARBA00022475"/>
    </source>
</evidence>
<gene>
    <name evidence="8" type="ORF">GCM10010124_38520</name>
</gene>
<evidence type="ECO:0000256" key="4">
    <source>
        <dbReference type="ARBA" id="ARBA00022989"/>
    </source>
</evidence>
<evidence type="ECO:0000256" key="6">
    <source>
        <dbReference type="SAM" id="Phobius"/>
    </source>
</evidence>
<feature type="transmembrane region" description="Helical" evidence="6">
    <location>
        <begin position="12"/>
        <end position="33"/>
    </location>
</feature>
<evidence type="ECO:0000256" key="3">
    <source>
        <dbReference type="ARBA" id="ARBA00022692"/>
    </source>
</evidence>
<proteinExistence type="predicted"/>
<keyword evidence="3 6" id="KW-0812">Transmembrane</keyword>
<dbReference type="Proteomes" id="UP000662200">
    <property type="component" value="Unassembled WGS sequence"/>
</dbReference>
<comment type="caution">
    <text evidence="8">The sequence shown here is derived from an EMBL/GenBank/DDBJ whole genome shotgun (WGS) entry which is preliminary data.</text>
</comment>
<organism evidence="8 9">
    <name type="scientific">Pilimelia terevasa</name>
    <dbReference type="NCBI Taxonomy" id="53372"/>
    <lineage>
        <taxon>Bacteria</taxon>
        <taxon>Bacillati</taxon>
        <taxon>Actinomycetota</taxon>
        <taxon>Actinomycetes</taxon>
        <taxon>Micromonosporales</taxon>
        <taxon>Micromonosporaceae</taxon>
        <taxon>Pilimelia</taxon>
    </lineage>
</organism>
<feature type="domain" description="Cardiolipin synthase N-terminal" evidence="7">
    <location>
        <begin position="25"/>
        <end position="64"/>
    </location>
</feature>
<reference evidence="8" key="1">
    <citation type="journal article" date="2014" name="Int. J. Syst. Evol. Microbiol.">
        <title>Complete genome sequence of Corynebacterium casei LMG S-19264T (=DSM 44701T), isolated from a smear-ripened cheese.</title>
        <authorList>
            <consortium name="US DOE Joint Genome Institute (JGI-PGF)"/>
            <person name="Walter F."/>
            <person name="Albersmeier A."/>
            <person name="Kalinowski J."/>
            <person name="Ruckert C."/>
        </authorList>
    </citation>
    <scope>NUCLEOTIDE SEQUENCE</scope>
    <source>
        <strain evidence="8">JCM 3091</strain>
    </source>
</reference>
<evidence type="ECO:0000259" key="7">
    <source>
        <dbReference type="Pfam" id="PF13396"/>
    </source>
</evidence>
<feature type="transmembrane region" description="Helical" evidence="6">
    <location>
        <begin position="45"/>
        <end position="64"/>
    </location>
</feature>
<dbReference type="RefSeq" id="WP_189115772.1">
    <property type="nucleotide sequence ID" value="NZ_BMQC01000021.1"/>
</dbReference>
<accession>A0A8J3FKN8</accession>
<evidence type="ECO:0000256" key="1">
    <source>
        <dbReference type="ARBA" id="ARBA00004651"/>
    </source>
</evidence>
<name>A0A8J3FKN8_9ACTN</name>
<reference evidence="8" key="2">
    <citation type="submission" date="2020-09" db="EMBL/GenBank/DDBJ databases">
        <authorList>
            <person name="Sun Q."/>
            <person name="Ohkuma M."/>
        </authorList>
    </citation>
    <scope>NUCLEOTIDE SEQUENCE</scope>
    <source>
        <strain evidence="8">JCM 3091</strain>
    </source>
</reference>
<evidence type="ECO:0000313" key="9">
    <source>
        <dbReference type="Proteomes" id="UP000662200"/>
    </source>
</evidence>
<keyword evidence="4 6" id="KW-1133">Transmembrane helix</keyword>
<protein>
    <submittedName>
        <fullName evidence="8">Membrane protein</fullName>
    </submittedName>
</protein>
<keyword evidence="9" id="KW-1185">Reference proteome</keyword>
<sequence length="124" mass="13824">MYWTFGNFLWATIAFFFWVTVIWMFIALFADIVRRDDLSGWAKAGWIALMVLLPLIGILIYLVVATPKEPAVGAGDHAGYADADRGAATGRRPADEIAAAAELHDRGRISADEFAQLKRRALRR</sequence>
<evidence type="ECO:0000256" key="5">
    <source>
        <dbReference type="ARBA" id="ARBA00023136"/>
    </source>
</evidence>
<dbReference type="InterPro" id="IPR027379">
    <property type="entry name" value="CLS_N"/>
</dbReference>
<dbReference type="Pfam" id="PF13396">
    <property type="entry name" value="PLDc_N"/>
    <property type="match status" value="1"/>
</dbReference>
<comment type="subcellular location">
    <subcellularLocation>
        <location evidence="1">Cell membrane</location>
        <topology evidence="1">Multi-pass membrane protein</topology>
    </subcellularLocation>
</comment>
<keyword evidence="5 6" id="KW-0472">Membrane</keyword>